<feature type="coiled-coil region" evidence="1">
    <location>
        <begin position="52"/>
        <end position="86"/>
    </location>
</feature>
<sequence>MAELFKAVICDSYIENGGRSLSNQNQKIDQISEQNSRKARALELLINKSISSDEYQQIRKECENAIIRLEAELKELSQRVDEDLDIEGLADLAVNNLKNLPEFYATADSDIKRAIVGSIYPEKWVFDGEKHRTPEINEAAQLIFHINRKLGHKKTGVKSLENFYSGEVHL</sequence>
<organism evidence="2 3">
    <name type="scientific">Pedobacter ginsengisoli</name>
    <dbReference type="NCBI Taxonomy" id="363852"/>
    <lineage>
        <taxon>Bacteria</taxon>
        <taxon>Pseudomonadati</taxon>
        <taxon>Bacteroidota</taxon>
        <taxon>Sphingobacteriia</taxon>
        <taxon>Sphingobacteriales</taxon>
        <taxon>Sphingobacteriaceae</taxon>
        <taxon>Pedobacter</taxon>
    </lineage>
</organism>
<dbReference type="KEGG" id="pgs:CPT03_13735"/>
<accession>A0A2D1U781</accession>
<name>A0A2D1U781_9SPHI</name>
<dbReference type="RefSeq" id="WP_099439380.1">
    <property type="nucleotide sequence ID" value="NZ_CP024091.1"/>
</dbReference>
<keyword evidence="3" id="KW-1185">Reference proteome</keyword>
<evidence type="ECO:0000256" key="1">
    <source>
        <dbReference type="SAM" id="Coils"/>
    </source>
</evidence>
<evidence type="ECO:0000313" key="2">
    <source>
        <dbReference type="EMBL" id="ATP57458.1"/>
    </source>
</evidence>
<protein>
    <submittedName>
        <fullName evidence="2">Uncharacterized protein</fullName>
    </submittedName>
</protein>
<reference evidence="2 3" key="1">
    <citation type="submission" date="2017-10" db="EMBL/GenBank/DDBJ databases">
        <title>Whole genome of Pedobacter ginsengisoli T01R-27 isolated from tomato rhizosphere.</title>
        <authorList>
            <person name="Weon H.-Y."/>
            <person name="Lee S.A."/>
            <person name="Sang M.K."/>
            <person name="Song J."/>
        </authorList>
    </citation>
    <scope>NUCLEOTIDE SEQUENCE [LARGE SCALE GENOMIC DNA]</scope>
    <source>
        <strain evidence="2 3">T01R-27</strain>
    </source>
</reference>
<keyword evidence="1" id="KW-0175">Coiled coil</keyword>
<dbReference type="Proteomes" id="UP000223749">
    <property type="component" value="Chromosome"/>
</dbReference>
<proteinExistence type="predicted"/>
<dbReference type="EMBL" id="CP024091">
    <property type="protein sequence ID" value="ATP57458.1"/>
    <property type="molecule type" value="Genomic_DNA"/>
</dbReference>
<evidence type="ECO:0000313" key="3">
    <source>
        <dbReference type="Proteomes" id="UP000223749"/>
    </source>
</evidence>
<gene>
    <name evidence="2" type="ORF">CPT03_13735</name>
</gene>
<dbReference type="AlphaFoldDB" id="A0A2D1U781"/>
<dbReference type="OrthoDB" id="9815006at2"/>